<evidence type="ECO:0000313" key="1">
    <source>
        <dbReference type="EMBL" id="KAF5316672.1"/>
    </source>
</evidence>
<gene>
    <name evidence="1" type="ORF">D9619_006228</name>
</gene>
<protein>
    <submittedName>
        <fullName evidence="1">Uncharacterized protein</fullName>
    </submittedName>
</protein>
<dbReference type="EMBL" id="JAACJJ010000042">
    <property type="protein sequence ID" value="KAF5316672.1"/>
    <property type="molecule type" value="Genomic_DNA"/>
</dbReference>
<comment type="caution">
    <text evidence="1">The sequence shown here is derived from an EMBL/GenBank/DDBJ whole genome shotgun (WGS) entry which is preliminary data.</text>
</comment>
<dbReference type="Proteomes" id="UP000567179">
    <property type="component" value="Unassembled WGS sequence"/>
</dbReference>
<organism evidence="1 2">
    <name type="scientific">Psilocybe cf. subviscida</name>
    <dbReference type="NCBI Taxonomy" id="2480587"/>
    <lineage>
        <taxon>Eukaryota</taxon>
        <taxon>Fungi</taxon>
        <taxon>Dikarya</taxon>
        <taxon>Basidiomycota</taxon>
        <taxon>Agaricomycotina</taxon>
        <taxon>Agaricomycetes</taxon>
        <taxon>Agaricomycetidae</taxon>
        <taxon>Agaricales</taxon>
        <taxon>Agaricineae</taxon>
        <taxon>Strophariaceae</taxon>
        <taxon>Psilocybe</taxon>
    </lineage>
</organism>
<keyword evidence="2" id="KW-1185">Reference proteome</keyword>
<name>A0A8H5B6L2_9AGAR</name>
<evidence type="ECO:0000313" key="2">
    <source>
        <dbReference type="Proteomes" id="UP000567179"/>
    </source>
</evidence>
<reference evidence="1 2" key="1">
    <citation type="journal article" date="2020" name="ISME J.">
        <title>Uncovering the hidden diversity of litter-decomposition mechanisms in mushroom-forming fungi.</title>
        <authorList>
            <person name="Floudas D."/>
            <person name="Bentzer J."/>
            <person name="Ahren D."/>
            <person name="Johansson T."/>
            <person name="Persson P."/>
            <person name="Tunlid A."/>
        </authorList>
    </citation>
    <scope>NUCLEOTIDE SEQUENCE [LARGE SCALE GENOMIC DNA]</scope>
    <source>
        <strain evidence="1 2">CBS 101986</strain>
    </source>
</reference>
<sequence length="340" mass="38912">MPTPDLPLELLGHIVDFHREREKGTSFSSRGVGEFVKELVITILPHEQPGGRKRDHNPTIHEGALLAVLKDIGEKVKLKQLDVRGQNVWNPPQWDTTPLGVRVALESLMHLPTVSSLLFKFVVSNISPGPSHFQVRHFHALHMDRLECITSWDIINQTCETLEELNIFDEAIFDTELLFSTQRTLDGFPQLQTYVYSYSSCQSEREILHTFSNAVGFLKSTRQHLHLRAIKLHLEFDARSDIWEAEIDSLAKHSTWKVLDKALASENLPVLKSVDVKIKLKVLGAQNDFEFTRTLANRKDELLRDAREASQKRVRLMMMETLSATQRLRIPLKLDVSVEV</sequence>
<accession>A0A8H5B6L2</accession>
<proteinExistence type="predicted"/>
<dbReference type="AlphaFoldDB" id="A0A8H5B6L2"/>